<keyword evidence="9" id="KW-1185">Reference proteome</keyword>
<keyword evidence="5" id="KW-0472">Membrane</keyword>
<dbReference type="Proteomes" id="UP000615687">
    <property type="component" value="Unassembled WGS sequence"/>
</dbReference>
<dbReference type="Pfam" id="PF03279">
    <property type="entry name" value="Lip_A_acyltrans"/>
    <property type="match status" value="1"/>
</dbReference>
<dbReference type="GO" id="GO:0016746">
    <property type="term" value="F:acyltransferase activity"/>
    <property type="evidence" value="ECO:0007669"/>
    <property type="project" value="UniProtKB-KW"/>
</dbReference>
<evidence type="ECO:0000256" key="5">
    <source>
        <dbReference type="ARBA" id="ARBA00023136"/>
    </source>
</evidence>
<proteinExistence type="predicted"/>
<dbReference type="PANTHER" id="PTHR30606">
    <property type="entry name" value="LIPID A BIOSYNTHESIS LAUROYL ACYLTRANSFERASE"/>
    <property type="match status" value="1"/>
</dbReference>
<gene>
    <name evidence="8" type="ORF">IG617_05010</name>
</gene>
<keyword evidence="3" id="KW-0997">Cell inner membrane</keyword>
<evidence type="ECO:0000313" key="9">
    <source>
        <dbReference type="Proteomes" id="UP000615687"/>
    </source>
</evidence>
<evidence type="ECO:0000256" key="1">
    <source>
        <dbReference type="ARBA" id="ARBA00004533"/>
    </source>
</evidence>
<feature type="compositionally biased region" description="Polar residues" evidence="7">
    <location>
        <begin position="1"/>
        <end position="14"/>
    </location>
</feature>
<feature type="compositionally biased region" description="Basic and acidic residues" evidence="7">
    <location>
        <begin position="16"/>
        <end position="29"/>
    </location>
</feature>
<organism evidence="8 9">
    <name type="scientific">Roseibium polysiphoniae</name>
    <dbReference type="NCBI Taxonomy" id="2571221"/>
    <lineage>
        <taxon>Bacteria</taxon>
        <taxon>Pseudomonadati</taxon>
        <taxon>Pseudomonadota</taxon>
        <taxon>Alphaproteobacteria</taxon>
        <taxon>Hyphomicrobiales</taxon>
        <taxon>Stappiaceae</taxon>
        <taxon>Roseibium</taxon>
    </lineage>
</organism>
<evidence type="ECO:0000256" key="7">
    <source>
        <dbReference type="SAM" id="MobiDB-lite"/>
    </source>
</evidence>
<evidence type="ECO:0000256" key="4">
    <source>
        <dbReference type="ARBA" id="ARBA00022679"/>
    </source>
</evidence>
<evidence type="ECO:0000256" key="6">
    <source>
        <dbReference type="ARBA" id="ARBA00023315"/>
    </source>
</evidence>
<keyword evidence="6 8" id="KW-0012">Acyltransferase</keyword>
<comment type="subcellular location">
    <subcellularLocation>
        <location evidence="1">Cell inner membrane</location>
    </subcellularLocation>
</comment>
<sequence length="364" mass="41505">MTLQKQKNADQSSGLRLEDIPFRETRPEEPPTPSARAIFGPAGDKRTAARRYWITHPVDGLLNTAFHELLARLPARFVSAFGHATADLARLRYKNRIFAQRIERNFHALTSSIGRTDQEKQDGLKRWWRNIGRTMAEFSKANHLWREGHLKVQGLENLERAQELGKPLIFVSMHLGTWEAAFTAIHEGLAAPSIGPFQPEPNRFTNRIVYRLRKRRNQYLFPPGQRSAIRLHKLLRSGAASLTIFIDEVRDNQVHLPAFGRPLPDKGNAVVAIKLANAAGGTIVPFYLSRQNGPDFDLNILPPLEPNAADYTKRYDLQPTLQAFNDIFEPIVLDNIEHWYMLGELRLPPNFERNLGKNCSKRLS</sequence>
<dbReference type="InterPro" id="IPR004960">
    <property type="entry name" value="LipA_acyltrans"/>
</dbReference>
<evidence type="ECO:0000313" key="8">
    <source>
        <dbReference type="EMBL" id="MBD8875647.1"/>
    </source>
</evidence>
<dbReference type="PANTHER" id="PTHR30606:SF10">
    <property type="entry name" value="PHOSPHATIDYLINOSITOL MANNOSIDE ACYLTRANSFERASE"/>
    <property type="match status" value="1"/>
</dbReference>
<keyword evidence="4" id="KW-0808">Transferase</keyword>
<evidence type="ECO:0000256" key="2">
    <source>
        <dbReference type="ARBA" id="ARBA00022475"/>
    </source>
</evidence>
<dbReference type="RefSeq" id="WP_192107927.1">
    <property type="nucleotide sequence ID" value="NZ_JACYXJ010000002.1"/>
</dbReference>
<accession>A0ABR9C9R1</accession>
<comment type="caution">
    <text evidence="8">The sequence shown here is derived from an EMBL/GenBank/DDBJ whole genome shotgun (WGS) entry which is preliminary data.</text>
</comment>
<evidence type="ECO:0000256" key="3">
    <source>
        <dbReference type="ARBA" id="ARBA00022519"/>
    </source>
</evidence>
<name>A0ABR9C9R1_9HYPH</name>
<protein>
    <submittedName>
        <fullName evidence="8">Lysophospholipid acyltransferase family protein</fullName>
    </submittedName>
</protein>
<keyword evidence="2" id="KW-1003">Cell membrane</keyword>
<reference evidence="8 9" key="1">
    <citation type="submission" date="2020-09" db="EMBL/GenBank/DDBJ databases">
        <title>The genome sequence of type strain Labrenzia polysiphoniae KACC 19711.</title>
        <authorList>
            <person name="Liu Y."/>
        </authorList>
    </citation>
    <scope>NUCLEOTIDE SEQUENCE [LARGE SCALE GENOMIC DNA]</scope>
    <source>
        <strain evidence="8 9">KACC 19711</strain>
    </source>
</reference>
<dbReference type="EMBL" id="JACYXJ010000002">
    <property type="protein sequence ID" value="MBD8875647.1"/>
    <property type="molecule type" value="Genomic_DNA"/>
</dbReference>
<dbReference type="CDD" id="cd07984">
    <property type="entry name" value="LPLAT_LABLAT-like"/>
    <property type="match status" value="1"/>
</dbReference>
<feature type="region of interest" description="Disordered" evidence="7">
    <location>
        <begin position="1"/>
        <end position="40"/>
    </location>
</feature>